<sequence>MTPAAPSIAEKIARAHALMARHGPALLADGEVRDLLARYREEVARTRDLMRRLGVVALCARCAERTPGGTCCGEGIEDWYDEYLLLLNLLLETPIPEESALPGHCRFLGPAGCRLTARHDFCVNYLCHRVPESLAPAAHARLQAQNGAELFLAWRLERLVRERLGWRPG</sequence>
<dbReference type="AlphaFoldDB" id="A0A6N9TND8"/>
<reference evidence="1 2" key="1">
    <citation type="submission" date="2020-02" db="EMBL/GenBank/DDBJ databases">
        <title>Comparative genomics of sulfur disproportionating microorganisms.</title>
        <authorList>
            <person name="Ward L.M."/>
            <person name="Bertran E."/>
            <person name="Johnston D.T."/>
        </authorList>
    </citation>
    <scope>NUCLEOTIDE SEQUENCE [LARGE SCALE GENOMIC DNA]</scope>
    <source>
        <strain evidence="1 2">DSM 100025</strain>
    </source>
</reference>
<comment type="caution">
    <text evidence="1">The sequence shown here is derived from an EMBL/GenBank/DDBJ whole genome shotgun (WGS) entry which is preliminary data.</text>
</comment>
<accession>A0A6N9TND8</accession>
<keyword evidence="2" id="KW-1185">Reference proteome</keyword>
<name>A0A6N9TND8_DISTH</name>
<gene>
    <name evidence="1" type="ORF">G3N55_08145</name>
</gene>
<evidence type="ECO:0000313" key="2">
    <source>
        <dbReference type="Proteomes" id="UP000469346"/>
    </source>
</evidence>
<organism evidence="1 2">
    <name type="scientific">Dissulfurirhabdus thermomarina</name>
    <dbReference type="NCBI Taxonomy" id="1765737"/>
    <lineage>
        <taxon>Bacteria</taxon>
        <taxon>Deltaproteobacteria</taxon>
        <taxon>Dissulfurirhabdaceae</taxon>
        <taxon>Dissulfurirhabdus</taxon>
    </lineage>
</organism>
<protein>
    <submittedName>
        <fullName evidence="1">Uncharacterized protein</fullName>
    </submittedName>
</protein>
<evidence type="ECO:0000313" key="1">
    <source>
        <dbReference type="EMBL" id="NDY42812.1"/>
    </source>
</evidence>
<dbReference type="RefSeq" id="WP_163298941.1">
    <property type="nucleotide sequence ID" value="NZ_JAAGRR010000087.1"/>
</dbReference>
<proteinExistence type="predicted"/>
<dbReference type="EMBL" id="JAAGRR010000087">
    <property type="protein sequence ID" value="NDY42812.1"/>
    <property type="molecule type" value="Genomic_DNA"/>
</dbReference>
<dbReference type="Proteomes" id="UP000469346">
    <property type="component" value="Unassembled WGS sequence"/>
</dbReference>